<keyword evidence="21" id="KW-1185">Reference proteome</keyword>
<keyword evidence="13" id="KW-0594">Phospholipid biosynthesis</keyword>
<protein>
    <submittedName>
        <fullName evidence="20">Diacylglycerol kinase family protein</fullName>
    </submittedName>
</protein>
<keyword evidence="7 17" id="KW-0547">Nucleotide-binding</keyword>
<feature type="transmembrane region" description="Helical" evidence="19">
    <location>
        <begin position="97"/>
        <end position="118"/>
    </location>
</feature>
<keyword evidence="10 19" id="KW-1133">Transmembrane helix</keyword>
<keyword evidence="11" id="KW-0443">Lipid metabolism</keyword>
<feature type="binding site" evidence="18">
    <location>
        <position position="77"/>
    </location>
    <ligand>
        <name>a divalent metal cation</name>
        <dbReference type="ChEBI" id="CHEBI:60240"/>
    </ligand>
</feature>
<organism evidence="20 21">
    <name type="scientific">Flavobacterium supellecticarium</name>
    <dbReference type="NCBI Taxonomy" id="2565924"/>
    <lineage>
        <taxon>Bacteria</taxon>
        <taxon>Pseudomonadati</taxon>
        <taxon>Bacteroidota</taxon>
        <taxon>Flavobacteriia</taxon>
        <taxon>Flavobacteriales</taxon>
        <taxon>Flavobacteriaceae</taxon>
        <taxon>Flavobacterium</taxon>
    </lineage>
</organism>
<dbReference type="CDD" id="cd14265">
    <property type="entry name" value="UDPK_IM_like"/>
    <property type="match status" value="1"/>
</dbReference>
<feature type="binding site" evidence="17">
    <location>
        <position position="29"/>
    </location>
    <ligand>
        <name>ATP</name>
        <dbReference type="ChEBI" id="CHEBI:30616"/>
    </ligand>
</feature>
<dbReference type="Proteomes" id="UP000307507">
    <property type="component" value="Unassembled WGS sequence"/>
</dbReference>
<dbReference type="Pfam" id="PF01219">
    <property type="entry name" value="DAGK_prokar"/>
    <property type="match status" value="1"/>
</dbReference>
<comment type="similarity">
    <text evidence="2">Belongs to the bacterial diacylglycerol kinase family.</text>
</comment>
<comment type="cofactor">
    <cofactor evidence="18">
        <name>Mg(2+)</name>
        <dbReference type="ChEBI" id="CHEBI:18420"/>
    </cofactor>
    <text evidence="18">Mn(2+), Zn(2+), Cd(2+) and Co(2+) support activity to lesser extents.</text>
</comment>
<evidence type="ECO:0000256" key="5">
    <source>
        <dbReference type="ARBA" id="ARBA00022679"/>
    </source>
</evidence>
<evidence type="ECO:0000256" key="10">
    <source>
        <dbReference type="ARBA" id="ARBA00022989"/>
    </source>
</evidence>
<keyword evidence="18" id="KW-0479">Metal-binding</keyword>
<evidence type="ECO:0000256" key="3">
    <source>
        <dbReference type="ARBA" id="ARBA00022475"/>
    </source>
</evidence>
<evidence type="ECO:0000313" key="21">
    <source>
        <dbReference type="Proteomes" id="UP000307507"/>
    </source>
</evidence>
<accession>A0A4S4A0U2</accession>
<dbReference type="Gene3D" id="1.10.287.3610">
    <property type="match status" value="1"/>
</dbReference>
<evidence type="ECO:0000256" key="19">
    <source>
        <dbReference type="SAM" id="Phobius"/>
    </source>
</evidence>
<keyword evidence="18" id="KW-0460">Magnesium</keyword>
<evidence type="ECO:0000256" key="9">
    <source>
        <dbReference type="ARBA" id="ARBA00022840"/>
    </source>
</evidence>
<gene>
    <name evidence="20" type="ORF">E6C50_08715</name>
</gene>
<feature type="binding site" evidence="18">
    <location>
        <position position="29"/>
    </location>
    <ligand>
        <name>a divalent metal cation</name>
        <dbReference type="ChEBI" id="CHEBI:60240"/>
    </ligand>
</feature>
<dbReference type="GO" id="GO:0005524">
    <property type="term" value="F:ATP binding"/>
    <property type="evidence" value="ECO:0007669"/>
    <property type="project" value="UniProtKB-KW"/>
</dbReference>
<feature type="active site" description="Proton acceptor" evidence="15">
    <location>
        <position position="70"/>
    </location>
</feature>
<evidence type="ECO:0000256" key="14">
    <source>
        <dbReference type="ARBA" id="ARBA00023264"/>
    </source>
</evidence>
<evidence type="ECO:0000256" key="17">
    <source>
        <dbReference type="PIRSR" id="PIRSR600829-3"/>
    </source>
</evidence>
<evidence type="ECO:0000256" key="2">
    <source>
        <dbReference type="ARBA" id="ARBA00005967"/>
    </source>
</evidence>
<evidence type="ECO:0000256" key="13">
    <source>
        <dbReference type="ARBA" id="ARBA00023209"/>
    </source>
</evidence>
<sequence length="122" mass="13531">MKKDNSFFTGRLKSLVFAFKGAYKLITTEHSVMVQFSLAMVVTLAGFYYHISKEEWLIQTLAIGLVLSIEGLNTAVEKIADFIHPDYHQKIGFIKDIAAGAVFFAAMAAIAVGLIIYLPRLT</sequence>
<keyword evidence="9 17" id="KW-0067">ATP-binding</keyword>
<evidence type="ECO:0000256" key="1">
    <source>
        <dbReference type="ARBA" id="ARBA00004651"/>
    </source>
</evidence>
<feature type="binding site" evidence="17">
    <location>
        <begin position="95"/>
        <end position="96"/>
    </location>
    <ligand>
        <name>ATP</name>
        <dbReference type="ChEBI" id="CHEBI:30616"/>
    </ligand>
</feature>
<feature type="transmembrane region" description="Helical" evidence="19">
    <location>
        <begin position="32"/>
        <end position="51"/>
    </location>
</feature>
<dbReference type="EMBL" id="SSNZ01000002">
    <property type="protein sequence ID" value="THF51827.1"/>
    <property type="molecule type" value="Genomic_DNA"/>
</dbReference>
<evidence type="ECO:0000256" key="16">
    <source>
        <dbReference type="PIRSR" id="PIRSR600829-2"/>
    </source>
</evidence>
<evidence type="ECO:0000256" key="15">
    <source>
        <dbReference type="PIRSR" id="PIRSR600829-1"/>
    </source>
</evidence>
<dbReference type="GO" id="GO:0046872">
    <property type="term" value="F:metal ion binding"/>
    <property type="evidence" value="ECO:0007669"/>
    <property type="project" value="UniProtKB-KW"/>
</dbReference>
<dbReference type="PANTHER" id="PTHR34299:SF1">
    <property type="entry name" value="DIACYLGLYCEROL KINASE"/>
    <property type="match status" value="1"/>
</dbReference>
<evidence type="ECO:0000256" key="8">
    <source>
        <dbReference type="ARBA" id="ARBA00022777"/>
    </source>
</evidence>
<feature type="binding site" evidence="17">
    <location>
        <position position="77"/>
    </location>
    <ligand>
        <name>ATP</name>
        <dbReference type="ChEBI" id="CHEBI:30616"/>
    </ligand>
</feature>
<evidence type="ECO:0000256" key="4">
    <source>
        <dbReference type="ARBA" id="ARBA00022516"/>
    </source>
</evidence>
<keyword evidence="8 20" id="KW-0418">Kinase</keyword>
<comment type="caution">
    <text evidence="20">The sequence shown here is derived from an EMBL/GenBank/DDBJ whole genome shotgun (WGS) entry which is preliminary data.</text>
</comment>
<evidence type="ECO:0000256" key="18">
    <source>
        <dbReference type="PIRSR" id="PIRSR600829-4"/>
    </source>
</evidence>
<feature type="binding site" evidence="16">
    <location>
        <position position="70"/>
    </location>
    <ligand>
        <name>substrate</name>
    </ligand>
</feature>
<evidence type="ECO:0000256" key="6">
    <source>
        <dbReference type="ARBA" id="ARBA00022692"/>
    </source>
</evidence>
<dbReference type="InterPro" id="IPR000829">
    <property type="entry name" value="DAGK"/>
</dbReference>
<evidence type="ECO:0000256" key="11">
    <source>
        <dbReference type="ARBA" id="ARBA00023098"/>
    </source>
</evidence>
<comment type="subcellular location">
    <subcellularLocation>
        <location evidence="1">Cell membrane</location>
        <topology evidence="1">Multi-pass membrane protein</topology>
    </subcellularLocation>
</comment>
<name>A0A4S4A0U2_9FLAO</name>
<evidence type="ECO:0000313" key="20">
    <source>
        <dbReference type="EMBL" id="THF51827.1"/>
    </source>
</evidence>
<keyword evidence="5" id="KW-0808">Transferase</keyword>
<proteinExistence type="inferred from homology"/>
<evidence type="ECO:0000256" key="12">
    <source>
        <dbReference type="ARBA" id="ARBA00023136"/>
    </source>
</evidence>
<dbReference type="GO" id="GO:0008654">
    <property type="term" value="P:phospholipid biosynthetic process"/>
    <property type="evidence" value="ECO:0007669"/>
    <property type="project" value="UniProtKB-KW"/>
</dbReference>
<dbReference type="InterPro" id="IPR033717">
    <property type="entry name" value="UDPK"/>
</dbReference>
<keyword evidence="3" id="KW-1003">Cell membrane</keyword>
<evidence type="ECO:0000256" key="7">
    <source>
        <dbReference type="ARBA" id="ARBA00022741"/>
    </source>
</evidence>
<keyword evidence="14" id="KW-1208">Phospholipid metabolism</keyword>
<keyword evidence="6 19" id="KW-0812">Transmembrane</keyword>
<keyword evidence="4" id="KW-0444">Lipid biosynthesis</keyword>
<dbReference type="OrthoDB" id="1493837at2"/>
<dbReference type="InterPro" id="IPR036945">
    <property type="entry name" value="DAGK_sf"/>
</dbReference>
<dbReference type="RefSeq" id="WP_136402811.1">
    <property type="nucleotide sequence ID" value="NZ_SSNZ01000002.1"/>
</dbReference>
<dbReference type="GO" id="GO:0016301">
    <property type="term" value="F:kinase activity"/>
    <property type="evidence" value="ECO:0007669"/>
    <property type="project" value="UniProtKB-KW"/>
</dbReference>
<keyword evidence="12 19" id="KW-0472">Membrane</keyword>
<dbReference type="AlphaFoldDB" id="A0A4S4A0U2"/>
<reference evidence="20 21" key="1">
    <citation type="submission" date="2019-04" db="EMBL/GenBank/DDBJ databases">
        <title>Flavobacterium sp. nov. isolated from construction timber.</title>
        <authorList>
            <person name="Lin S.-Y."/>
            <person name="Chang C.-T."/>
            <person name="Young C.-C."/>
        </authorList>
    </citation>
    <scope>NUCLEOTIDE SEQUENCE [LARGE SCALE GENOMIC DNA]</scope>
    <source>
        <strain evidence="20 21">CC-CTC003</strain>
    </source>
</reference>
<dbReference type="PANTHER" id="PTHR34299">
    <property type="entry name" value="DIACYLGLYCEROL KINASE"/>
    <property type="match status" value="1"/>
</dbReference>
<dbReference type="GO" id="GO:0005886">
    <property type="term" value="C:plasma membrane"/>
    <property type="evidence" value="ECO:0007669"/>
    <property type="project" value="UniProtKB-SubCell"/>
</dbReference>